<dbReference type="KEGG" id="cmos:111443687"/>
<gene>
    <name evidence="3" type="primary">LOC111443687</name>
</gene>
<organism evidence="2 3">
    <name type="scientific">Cucurbita moschata</name>
    <name type="common">Winter crookneck squash</name>
    <name type="synonym">Cucurbita pepo var. moschata</name>
    <dbReference type="NCBI Taxonomy" id="3662"/>
    <lineage>
        <taxon>Eukaryota</taxon>
        <taxon>Viridiplantae</taxon>
        <taxon>Streptophyta</taxon>
        <taxon>Embryophyta</taxon>
        <taxon>Tracheophyta</taxon>
        <taxon>Spermatophyta</taxon>
        <taxon>Magnoliopsida</taxon>
        <taxon>eudicotyledons</taxon>
        <taxon>Gunneridae</taxon>
        <taxon>Pentapetalae</taxon>
        <taxon>rosids</taxon>
        <taxon>fabids</taxon>
        <taxon>Cucurbitales</taxon>
        <taxon>Cucurbitaceae</taxon>
        <taxon>Cucurbiteae</taxon>
        <taxon>Cucurbita</taxon>
    </lineage>
</organism>
<keyword evidence="2" id="KW-1185">Reference proteome</keyword>
<dbReference type="RefSeq" id="XP_022937386.1">
    <property type="nucleotide sequence ID" value="XM_023081618.1"/>
</dbReference>
<evidence type="ECO:0000313" key="2">
    <source>
        <dbReference type="Proteomes" id="UP000504609"/>
    </source>
</evidence>
<reference evidence="3" key="1">
    <citation type="submission" date="2025-08" db="UniProtKB">
        <authorList>
            <consortium name="RefSeq"/>
        </authorList>
    </citation>
    <scope>IDENTIFICATION</scope>
    <source>
        <tissue evidence="3">Young leaves</tissue>
    </source>
</reference>
<name>A0A6J1FA75_CUCMO</name>
<proteinExistence type="predicted"/>
<dbReference type="Proteomes" id="UP000504609">
    <property type="component" value="Unplaced"/>
</dbReference>
<evidence type="ECO:0000313" key="3">
    <source>
        <dbReference type="RefSeq" id="XP_022937386.1"/>
    </source>
</evidence>
<dbReference type="GeneID" id="111443687"/>
<feature type="region of interest" description="Disordered" evidence="1">
    <location>
        <begin position="95"/>
        <end position="135"/>
    </location>
</feature>
<evidence type="ECO:0000256" key="1">
    <source>
        <dbReference type="SAM" id="MobiDB-lite"/>
    </source>
</evidence>
<dbReference type="AlphaFoldDB" id="A0A6J1FA75"/>
<accession>A0A6J1FA75</accession>
<protein>
    <submittedName>
        <fullName evidence="3">Uncharacterized protein LOC111443687 isoform X1</fullName>
    </submittedName>
</protein>
<dbReference type="PANTHER" id="PTHR38932">
    <property type="entry name" value="BNAC03G64660D PROTEIN"/>
    <property type="match status" value="1"/>
</dbReference>
<sequence>MVQNPTPICRISVPEMMKDQPAIYPKVKVRDENELDDHPAVNEQKRSYLLSLKDLESLFLEDSSSSSELHRERASCSVLGTPNFRARVWSKFPPNLTENEGKEHRVSPSSTAKVPKVYSPNVVKPSTSESQADKRCNRVNTRASSIPMPRAVLSSPENDLMIGKKNRKTTEKPSVLKNHNSVQSRHSQCKTVARHSGNENPICSRKSKETVVNSKCRSAGKNRNQSPCGDAIIKHVISFFQ</sequence>
<dbReference type="PANTHER" id="PTHR38932:SF1">
    <property type="entry name" value="DUF4005 DOMAIN-CONTAINING PROTEIN"/>
    <property type="match status" value="1"/>
</dbReference>